<dbReference type="Gene3D" id="3.30.365.10">
    <property type="entry name" value="Aldehyde oxidase/xanthine dehydrogenase, molybdopterin binding domain"/>
    <property type="match status" value="4"/>
</dbReference>
<gene>
    <name evidence="4" type="ORF">EWM63_30035</name>
</gene>
<evidence type="ECO:0000256" key="2">
    <source>
        <dbReference type="ARBA" id="ARBA00023002"/>
    </source>
</evidence>
<dbReference type="GO" id="GO:0005506">
    <property type="term" value="F:iron ion binding"/>
    <property type="evidence" value="ECO:0007669"/>
    <property type="project" value="InterPro"/>
</dbReference>
<dbReference type="Pfam" id="PF01315">
    <property type="entry name" value="Ald_Xan_dh_C"/>
    <property type="match status" value="1"/>
</dbReference>
<dbReference type="InterPro" id="IPR008274">
    <property type="entry name" value="AldOxase/xan_DH_MoCoBD1"/>
</dbReference>
<dbReference type="EMBL" id="CP035913">
    <property type="protein sequence ID" value="QBE66684.1"/>
    <property type="molecule type" value="Genomic_DNA"/>
</dbReference>
<dbReference type="InterPro" id="IPR016208">
    <property type="entry name" value="Ald_Oxase/xanthine_DH-like"/>
</dbReference>
<dbReference type="RefSeq" id="WP_130189791.1">
    <property type="nucleotide sequence ID" value="NZ_CP035913.1"/>
</dbReference>
<dbReference type="InterPro" id="IPR036856">
    <property type="entry name" value="Ald_Oxase/Xan_DH_a/b_sf"/>
</dbReference>
<name>A0A4P6L5F1_9BURK</name>
<sequence>MSKEISGAALPQDILGAALPRVEGPQKVSGHARYTADHHFPGMLVAVPVCATIAVGTVRHIDCNAARGMPGVRAIHTHETIGHIARLPEKSRLEMDEKVPPMQDDEVRYYGQFVALVLADTFEQARDGARAVVVEYAAATPDVRMALSPDDEPEVATERGDPERAYEAAAVQVDETYCTPVETHNPMELHATVARWEGDRLTVYETTQAVVNHRGVLAAMLQLPEERVRVVTTYLGGGFGGKLWPWTHSLLAAQAARVAGQPVKLVVTRQMMFRNVGHRTNTQQRIRLAAGADGRLVSLRQDFLYHDSRAGVSEESCGEATGYIYSTPNLRVTGAACRRDLGVNTAMRGPGVVPGMYAVESAMNELADRLGMDPVALRLLNDTARDESKDVPFSSRHLRECLESGAERFGWSRRDPGIGAMREGGTILGWGMASATWPGMRTKAQVALSLHDDGTVRVRSATQDIGTGTYTVLAQMAAHETGVDVARVKVEIGDTDLPPGPTSGGSMATASLVPAVIMAAQHAIRQLLDVAGRLDDGRGLAFEAGRVMPGGLAFAEVLRRAGVERVEGQGISKGSSSDPQARAVSIRSFGAHFVEVAWQPAIARLAVRRVVSVIDGGRIVNARTARNQIEGAVQMGVGMALFEETHYDHRYGAPVNASLADYLMVTHADAPAVDVTFLDYPDAALNAYGARGVGEIGLVGVAPAITAAVHHATGKRIRSLPVKIEDLLD</sequence>
<dbReference type="AlphaFoldDB" id="A0A4P6L5F1"/>
<dbReference type="Pfam" id="PF02738">
    <property type="entry name" value="MoCoBD_1"/>
    <property type="match status" value="1"/>
</dbReference>
<dbReference type="PANTHER" id="PTHR11908">
    <property type="entry name" value="XANTHINE DEHYDROGENASE"/>
    <property type="match status" value="1"/>
</dbReference>
<reference evidence="4 5" key="1">
    <citation type="submission" date="2019-02" db="EMBL/GenBank/DDBJ databases">
        <title>Draft Genome Sequences of Six Type Strains of the Genus Massilia.</title>
        <authorList>
            <person name="Miess H."/>
            <person name="Frediansyhah A."/>
            <person name="Gross H."/>
        </authorList>
    </citation>
    <scope>NUCLEOTIDE SEQUENCE [LARGE SCALE GENOMIC DNA]</scope>
    <source>
        <strain evidence="4 5">DSM 17473</strain>
    </source>
</reference>
<dbReference type="OrthoDB" id="221297at2"/>
<keyword evidence="2" id="KW-0560">Oxidoreductase</keyword>
<keyword evidence="5" id="KW-1185">Reference proteome</keyword>
<dbReference type="PANTHER" id="PTHR11908:SF132">
    <property type="entry name" value="ALDEHYDE OXIDASE 1-RELATED"/>
    <property type="match status" value="1"/>
</dbReference>
<proteinExistence type="predicted"/>
<organism evidence="4 5">
    <name type="scientific">Pseudoduganella lutea</name>
    <dbReference type="NCBI Taxonomy" id="321985"/>
    <lineage>
        <taxon>Bacteria</taxon>
        <taxon>Pseudomonadati</taxon>
        <taxon>Pseudomonadota</taxon>
        <taxon>Betaproteobacteria</taxon>
        <taxon>Burkholderiales</taxon>
        <taxon>Oxalobacteraceae</taxon>
        <taxon>Telluria group</taxon>
        <taxon>Pseudoduganella</taxon>
    </lineage>
</organism>
<dbReference type="SUPFAM" id="SSF54665">
    <property type="entry name" value="CO dehydrogenase molybdoprotein N-domain-like"/>
    <property type="match status" value="1"/>
</dbReference>
<dbReference type="Gene3D" id="3.90.1170.50">
    <property type="entry name" value="Aldehyde oxidase/xanthine dehydrogenase, a/b hammerhead"/>
    <property type="match status" value="1"/>
</dbReference>
<evidence type="ECO:0000259" key="3">
    <source>
        <dbReference type="SMART" id="SM01008"/>
    </source>
</evidence>
<accession>A0A4P6L5F1</accession>
<evidence type="ECO:0000313" key="5">
    <source>
        <dbReference type="Proteomes" id="UP000290637"/>
    </source>
</evidence>
<dbReference type="Pfam" id="PF20256">
    <property type="entry name" value="MoCoBD_2"/>
    <property type="match status" value="1"/>
</dbReference>
<dbReference type="InterPro" id="IPR000674">
    <property type="entry name" value="Ald_Oxase/Xan_DH_a/b"/>
</dbReference>
<dbReference type="InterPro" id="IPR046867">
    <property type="entry name" value="AldOxase/xan_DH_MoCoBD2"/>
</dbReference>
<protein>
    <submittedName>
        <fullName evidence="4">Xanthine dehydrogenase family protein molybdopterin-binding subunit</fullName>
    </submittedName>
</protein>
<evidence type="ECO:0000256" key="1">
    <source>
        <dbReference type="ARBA" id="ARBA00022505"/>
    </source>
</evidence>
<dbReference type="KEGG" id="plue:EWM63_30035"/>
<dbReference type="GO" id="GO:0016491">
    <property type="term" value="F:oxidoreductase activity"/>
    <property type="evidence" value="ECO:0007669"/>
    <property type="project" value="UniProtKB-KW"/>
</dbReference>
<evidence type="ECO:0000313" key="4">
    <source>
        <dbReference type="EMBL" id="QBE66684.1"/>
    </source>
</evidence>
<dbReference type="InterPro" id="IPR037165">
    <property type="entry name" value="AldOxase/xan_DH_Mopterin-bd_sf"/>
</dbReference>
<dbReference type="Proteomes" id="UP000290637">
    <property type="component" value="Chromosome"/>
</dbReference>
<keyword evidence="1" id="KW-0500">Molybdenum</keyword>
<dbReference type="SMART" id="SM01008">
    <property type="entry name" value="Ald_Xan_dh_C"/>
    <property type="match status" value="1"/>
</dbReference>
<dbReference type="SUPFAM" id="SSF56003">
    <property type="entry name" value="Molybdenum cofactor-binding domain"/>
    <property type="match status" value="1"/>
</dbReference>
<feature type="domain" description="Aldehyde oxidase/xanthine dehydrogenase a/b hammerhead" evidence="3">
    <location>
        <begin position="29"/>
        <end position="140"/>
    </location>
</feature>